<organism evidence="1 2">
    <name type="scientific">Stentor coeruleus</name>
    <dbReference type="NCBI Taxonomy" id="5963"/>
    <lineage>
        <taxon>Eukaryota</taxon>
        <taxon>Sar</taxon>
        <taxon>Alveolata</taxon>
        <taxon>Ciliophora</taxon>
        <taxon>Postciliodesmatophora</taxon>
        <taxon>Heterotrichea</taxon>
        <taxon>Heterotrichida</taxon>
        <taxon>Stentoridae</taxon>
        <taxon>Stentor</taxon>
    </lineage>
</organism>
<keyword evidence="2" id="KW-1185">Reference proteome</keyword>
<dbReference type="Proteomes" id="UP000187209">
    <property type="component" value="Unassembled WGS sequence"/>
</dbReference>
<gene>
    <name evidence="1" type="ORF">SteCoe_37317</name>
</gene>
<protein>
    <submittedName>
        <fullName evidence="1">Uncharacterized protein</fullName>
    </submittedName>
</protein>
<name>A0A1R2AN89_9CILI</name>
<reference evidence="1 2" key="1">
    <citation type="submission" date="2016-11" db="EMBL/GenBank/DDBJ databases">
        <title>The macronuclear genome of Stentor coeruleus: a giant cell with tiny introns.</title>
        <authorList>
            <person name="Slabodnick M."/>
            <person name="Ruby J.G."/>
            <person name="Reiff S.B."/>
            <person name="Swart E.C."/>
            <person name="Gosai S."/>
            <person name="Prabakaran S."/>
            <person name="Witkowska E."/>
            <person name="Larue G.E."/>
            <person name="Fisher S."/>
            <person name="Freeman R.M."/>
            <person name="Gunawardena J."/>
            <person name="Chu W."/>
            <person name="Stover N.A."/>
            <person name="Gregory B.D."/>
            <person name="Nowacki M."/>
            <person name="Derisi J."/>
            <person name="Roy S.W."/>
            <person name="Marshall W.F."/>
            <person name="Sood P."/>
        </authorList>
    </citation>
    <scope>NUCLEOTIDE SEQUENCE [LARGE SCALE GENOMIC DNA]</scope>
    <source>
        <strain evidence="1">WM001</strain>
    </source>
</reference>
<evidence type="ECO:0000313" key="1">
    <source>
        <dbReference type="EMBL" id="OMJ65992.1"/>
    </source>
</evidence>
<evidence type="ECO:0000313" key="2">
    <source>
        <dbReference type="Proteomes" id="UP000187209"/>
    </source>
</evidence>
<dbReference type="EMBL" id="MPUH01001858">
    <property type="protein sequence ID" value="OMJ65992.1"/>
    <property type="molecule type" value="Genomic_DNA"/>
</dbReference>
<comment type="caution">
    <text evidence="1">The sequence shown here is derived from an EMBL/GenBank/DDBJ whole genome shotgun (WGS) entry which is preliminary data.</text>
</comment>
<proteinExistence type="predicted"/>
<dbReference type="AlphaFoldDB" id="A0A1R2AN89"/>
<sequence length="250" mass="28313">MCNFNHSCPSDDGSCNCYMNQYLKYCTQTQAEPFRGYMDIQLAQPLMSIILSQSEKINELSSLIMLISQKLGKSQSPNSESASFVNPIVSDEIISEKNIIEYLCGNSPNFTSKLKMCGDIPNPAYKDRAFPMMVRIVDNLNNEIKLQKREFFKIMLFAAERPLKPLILNKTGEKVVLGTLDADGDSSILFKKIIIKEVSSHFRNGSLFLVVKPENDDSIKPLIIPNFIVKARKMKNDILTKKPRFDEAEV</sequence>
<accession>A0A1R2AN89</accession>